<evidence type="ECO:0000313" key="9">
    <source>
        <dbReference type="EMBL" id="QEE16223.1"/>
    </source>
</evidence>
<evidence type="ECO:0000313" key="10">
    <source>
        <dbReference type="Proteomes" id="UP000321408"/>
    </source>
</evidence>
<keyword evidence="4 7" id="KW-0812">Transmembrane</keyword>
<dbReference type="SUPFAM" id="SSF103473">
    <property type="entry name" value="MFS general substrate transporter"/>
    <property type="match status" value="1"/>
</dbReference>
<feature type="transmembrane region" description="Helical" evidence="7">
    <location>
        <begin position="405"/>
        <end position="427"/>
    </location>
</feature>
<dbReference type="RefSeq" id="WP_147663102.1">
    <property type="nucleotide sequence ID" value="NZ_CP042905.2"/>
</dbReference>
<feature type="transmembrane region" description="Helical" evidence="7">
    <location>
        <begin position="338"/>
        <end position="358"/>
    </location>
</feature>
<protein>
    <submittedName>
        <fullName evidence="9">MFS transporter</fullName>
    </submittedName>
</protein>
<feature type="transmembrane region" description="Helical" evidence="7">
    <location>
        <begin position="379"/>
        <end position="399"/>
    </location>
</feature>
<feature type="transmembrane region" description="Helical" evidence="7">
    <location>
        <begin position="246"/>
        <end position="263"/>
    </location>
</feature>
<proteinExistence type="predicted"/>
<dbReference type="PANTHER" id="PTHR23517">
    <property type="entry name" value="RESISTANCE PROTEIN MDTM, PUTATIVE-RELATED-RELATED"/>
    <property type="match status" value="1"/>
</dbReference>
<accession>A0A5B9DAQ5</accession>
<dbReference type="InterPro" id="IPR050171">
    <property type="entry name" value="MFS_Transporters"/>
</dbReference>
<sequence>MEPIKKQENLDIHLDSSNEIIVERKVTDDFNEMVKIVFWNSLGFLFYIFIIPYVTAQIFAIDETLVGLIIAAQPIGRLFTTPFVGYLIDKSSKKRLVLIGSLGRTISYSIMWVSIGLNSPIGFASGVFIQGVLVGFFWPPFNTLVAEKSSKFYRSEAYGKRGGMIGYGAIVGGLISFSIFNLSAEFLPGNVWIQYSPLILFALLNAYAGFRFYTKVDESLKFYTNPLITDSETQNTMTKNSKSKKMIVGFLFLFLATMVSAMNKEIGDPFIQIFMLEEVFYNTTWVMLALFIARTISLILAPKLGIMGDRLPPLLGISILSIIGALLTWFLINTDNLIIFSLLLILDFAVAQAGSLIIQNLISRISTRNRGKIFAIIEWMKLLGWIIGPIIGGATWQYISPRAPFITSIFMELSLILIYYLAIMNLARFLAEKVRKPQKVIVLDE</sequence>
<feature type="transmembrane region" description="Helical" evidence="7">
    <location>
        <begin position="192"/>
        <end position="213"/>
    </location>
</feature>
<evidence type="ECO:0000259" key="8">
    <source>
        <dbReference type="PROSITE" id="PS50850"/>
    </source>
</evidence>
<evidence type="ECO:0000256" key="2">
    <source>
        <dbReference type="ARBA" id="ARBA00022448"/>
    </source>
</evidence>
<dbReference type="EMBL" id="CP042905">
    <property type="protein sequence ID" value="QEE16223.1"/>
    <property type="molecule type" value="Genomic_DNA"/>
</dbReference>
<feature type="domain" description="Major facilitator superfamily (MFS) profile" evidence="8">
    <location>
        <begin position="1"/>
        <end position="426"/>
    </location>
</feature>
<feature type="transmembrane region" description="Helical" evidence="7">
    <location>
        <begin position="65"/>
        <end position="88"/>
    </location>
</feature>
<evidence type="ECO:0000256" key="1">
    <source>
        <dbReference type="ARBA" id="ARBA00004651"/>
    </source>
</evidence>
<organism evidence="9 10">
    <name type="scientific">Promethearchaeum syntrophicum</name>
    <dbReference type="NCBI Taxonomy" id="2594042"/>
    <lineage>
        <taxon>Archaea</taxon>
        <taxon>Promethearchaeati</taxon>
        <taxon>Promethearchaeota</taxon>
        <taxon>Promethearchaeia</taxon>
        <taxon>Promethearchaeales</taxon>
        <taxon>Promethearchaeaceae</taxon>
        <taxon>Promethearchaeum</taxon>
    </lineage>
</organism>
<keyword evidence="5 7" id="KW-1133">Transmembrane helix</keyword>
<evidence type="ECO:0000256" key="5">
    <source>
        <dbReference type="ARBA" id="ARBA00022989"/>
    </source>
</evidence>
<dbReference type="PANTHER" id="PTHR23517:SF3">
    <property type="entry name" value="INTEGRAL MEMBRANE TRANSPORT PROTEIN"/>
    <property type="match status" value="1"/>
</dbReference>
<feature type="transmembrane region" description="Helical" evidence="7">
    <location>
        <begin position="37"/>
        <end position="59"/>
    </location>
</feature>
<dbReference type="PROSITE" id="PS50850">
    <property type="entry name" value="MFS"/>
    <property type="match status" value="1"/>
</dbReference>
<dbReference type="InterPro" id="IPR020846">
    <property type="entry name" value="MFS_dom"/>
</dbReference>
<dbReference type="Pfam" id="PF07690">
    <property type="entry name" value="MFS_1"/>
    <property type="match status" value="1"/>
</dbReference>
<feature type="transmembrane region" description="Helical" evidence="7">
    <location>
        <begin position="95"/>
        <end position="115"/>
    </location>
</feature>
<evidence type="ECO:0000256" key="4">
    <source>
        <dbReference type="ARBA" id="ARBA00022692"/>
    </source>
</evidence>
<keyword evidence="2" id="KW-0813">Transport</keyword>
<dbReference type="GeneID" id="41330043"/>
<dbReference type="KEGG" id="psyt:DSAG12_02053"/>
<keyword evidence="10" id="KW-1185">Reference proteome</keyword>
<dbReference type="GO" id="GO:0022857">
    <property type="term" value="F:transmembrane transporter activity"/>
    <property type="evidence" value="ECO:0007669"/>
    <property type="project" value="InterPro"/>
</dbReference>
<keyword evidence="6 7" id="KW-0472">Membrane</keyword>
<evidence type="ECO:0000256" key="7">
    <source>
        <dbReference type="SAM" id="Phobius"/>
    </source>
</evidence>
<feature type="transmembrane region" description="Helical" evidence="7">
    <location>
        <begin position="121"/>
        <end position="141"/>
    </location>
</feature>
<feature type="transmembrane region" description="Helical" evidence="7">
    <location>
        <begin position="162"/>
        <end position="180"/>
    </location>
</feature>
<evidence type="ECO:0000256" key="6">
    <source>
        <dbReference type="ARBA" id="ARBA00023136"/>
    </source>
</evidence>
<dbReference type="Proteomes" id="UP000321408">
    <property type="component" value="Chromosome"/>
</dbReference>
<keyword evidence="3" id="KW-1003">Cell membrane</keyword>
<reference evidence="9 10" key="2">
    <citation type="journal article" date="2024" name="Int. J. Syst. Evol. Microbiol.">
        <title>Promethearchaeum syntrophicum gen. nov., sp. nov., an anaerobic, obligately syntrophic archaeon, the first isolate of the lineage 'Asgard' archaea, and proposal of the new archaeal phylum Promethearchaeota phyl. nov. and kingdom Promethearchaeati regn. nov.</title>
        <authorList>
            <person name="Imachi H."/>
            <person name="Nobu M.K."/>
            <person name="Kato S."/>
            <person name="Takaki Y."/>
            <person name="Miyazaki M."/>
            <person name="Miyata M."/>
            <person name="Ogawara M."/>
            <person name="Saito Y."/>
            <person name="Sakai S."/>
            <person name="Tahara Y.O."/>
            <person name="Takano Y."/>
            <person name="Tasumi E."/>
            <person name="Uematsu K."/>
            <person name="Yoshimura T."/>
            <person name="Itoh T."/>
            <person name="Ohkuma M."/>
            <person name="Takai K."/>
        </authorList>
    </citation>
    <scope>NUCLEOTIDE SEQUENCE [LARGE SCALE GENOMIC DNA]</scope>
    <source>
        <strain evidence="9 10">MK-D1</strain>
    </source>
</reference>
<dbReference type="AlphaFoldDB" id="A0A5B9DAQ5"/>
<name>A0A5B9DAQ5_9ARCH</name>
<dbReference type="Gene3D" id="1.20.1250.20">
    <property type="entry name" value="MFS general substrate transporter like domains"/>
    <property type="match status" value="2"/>
</dbReference>
<reference evidence="9 10" key="1">
    <citation type="journal article" date="2020" name="Nature">
        <title>Isolation of an archaeon at the prokaryote-eukaryote interface.</title>
        <authorList>
            <person name="Imachi H."/>
            <person name="Nobu M.K."/>
            <person name="Nakahara N."/>
            <person name="Morono Y."/>
            <person name="Ogawara M."/>
            <person name="Takaki Y."/>
            <person name="Takano Y."/>
            <person name="Uematsu K."/>
            <person name="Ikuta T."/>
            <person name="Ito M."/>
            <person name="Matsui Y."/>
            <person name="Miyazaki M."/>
            <person name="Murata K."/>
            <person name="Saito Y."/>
            <person name="Sakai S."/>
            <person name="Song C."/>
            <person name="Tasumi E."/>
            <person name="Yamanaka Y."/>
            <person name="Yamaguchi T."/>
            <person name="Kamagata Y."/>
            <person name="Tamaki H."/>
            <person name="Takai K."/>
        </authorList>
    </citation>
    <scope>NUCLEOTIDE SEQUENCE [LARGE SCALE GENOMIC DNA]</scope>
    <source>
        <strain evidence="9 10">MK-D1</strain>
    </source>
</reference>
<gene>
    <name evidence="9" type="ORF">DSAG12_02053</name>
</gene>
<dbReference type="InterPro" id="IPR011701">
    <property type="entry name" value="MFS"/>
</dbReference>
<feature type="transmembrane region" description="Helical" evidence="7">
    <location>
        <begin position="283"/>
        <end position="301"/>
    </location>
</feature>
<dbReference type="GO" id="GO:0005886">
    <property type="term" value="C:plasma membrane"/>
    <property type="evidence" value="ECO:0007669"/>
    <property type="project" value="UniProtKB-SubCell"/>
</dbReference>
<comment type="subcellular location">
    <subcellularLocation>
        <location evidence="1">Cell membrane</location>
        <topology evidence="1">Multi-pass membrane protein</topology>
    </subcellularLocation>
</comment>
<dbReference type="InterPro" id="IPR036259">
    <property type="entry name" value="MFS_trans_sf"/>
</dbReference>
<feature type="transmembrane region" description="Helical" evidence="7">
    <location>
        <begin position="313"/>
        <end position="332"/>
    </location>
</feature>
<evidence type="ECO:0000256" key="3">
    <source>
        <dbReference type="ARBA" id="ARBA00022475"/>
    </source>
</evidence>